<dbReference type="SMART" id="SM00086">
    <property type="entry name" value="PAC"/>
    <property type="match status" value="2"/>
</dbReference>
<evidence type="ECO:0000259" key="9">
    <source>
        <dbReference type="PROSITE" id="PS50109"/>
    </source>
</evidence>
<dbReference type="RefSeq" id="WP_120334031.1">
    <property type="nucleotide sequence ID" value="NZ_MCAQ01000012.1"/>
</dbReference>
<dbReference type="InterPro" id="IPR013656">
    <property type="entry name" value="PAS_4"/>
</dbReference>
<dbReference type="InterPro" id="IPR004358">
    <property type="entry name" value="Sig_transdc_His_kin-like_C"/>
</dbReference>
<dbReference type="CDD" id="cd00130">
    <property type="entry name" value="PAS"/>
    <property type="match status" value="1"/>
</dbReference>
<dbReference type="EC" id="2.7.13.3" evidence="2"/>
<dbReference type="SUPFAM" id="SSF55785">
    <property type="entry name" value="PYP-like sensor domain (PAS domain)"/>
    <property type="match status" value="3"/>
</dbReference>
<keyword evidence="3" id="KW-0597">Phosphoprotein</keyword>
<dbReference type="Pfam" id="PF08447">
    <property type="entry name" value="PAS_3"/>
    <property type="match status" value="1"/>
</dbReference>
<keyword evidence="7" id="KW-0472">Membrane</keyword>
<dbReference type="Pfam" id="PF00512">
    <property type="entry name" value="HisKA"/>
    <property type="match status" value="1"/>
</dbReference>
<reference evidence="11 12" key="1">
    <citation type="submission" date="2016-07" db="EMBL/GenBank/DDBJ databases">
        <title>Genome analysis of Sphingobacterium siyangense T12B17.</title>
        <authorList>
            <person name="Xu D."/>
            <person name="Su Y."/>
            <person name="Zheng S."/>
        </authorList>
    </citation>
    <scope>NUCLEOTIDE SEQUENCE [LARGE SCALE GENOMIC DNA]</scope>
    <source>
        <strain evidence="11 12">T12B17</strain>
    </source>
</reference>
<dbReference type="NCBIfam" id="TIGR00229">
    <property type="entry name" value="sensory_box"/>
    <property type="match status" value="2"/>
</dbReference>
<dbReference type="CDD" id="cd00082">
    <property type="entry name" value="HisKA"/>
    <property type="match status" value="1"/>
</dbReference>
<dbReference type="SUPFAM" id="SSF47384">
    <property type="entry name" value="Homodimeric domain of signal transducing histidine kinase"/>
    <property type="match status" value="1"/>
</dbReference>
<dbReference type="Pfam" id="PF02518">
    <property type="entry name" value="HATPase_c"/>
    <property type="match status" value="1"/>
</dbReference>
<name>A0A420FVD9_9SPHI</name>
<keyword evidence="5" id="KW-0418">Kinase</keyword>
<comment type="caution">
    <text evidence="11">The sequence shown here is derived from an EMBL/GenBank/DDBJ whole genome shotgun (WGS) entry which is preliminary data.</text>
</comment>
<dbReference type="FunFam" id="3.30.565.10:FF:000006">
    <property type="entry name" value="Sensor histidine kinase WalK"/>
    <property type="match status" value="1"/>
</dbReference>
<evidence type="ECO:0000256" key="5">
    <source>
        <dbReference type="ARBA" id="ARBA00022777"/>
    </source>
</evidence>
<dbReference type="CDD" id="cd00075">
    <property type="entry name" value="HATPase"/>
    <property type="match status" value="1"/>
</dbReference>
<dbReference type="InterPro" id="IPR003594">
    <property type="entry name" value="HATPase_dom"/>
</dbReference>
<dbReference type="PROSITE" id="PS50113">
    <property type="entry name" value="PAC"/>
    <property type="match status" value="1"/>
</dbReference>
<dbReference type="InterPro" id="IPR001610">
    <property type="entry name" value="PAC"/>
</dbReference>
<evidence type="ECO:0000313" key="11">
    <source>
        <dbReference type="EMBL" id="RKF36891.1"/>
    </source>
</evidence>
<dbReference type="InterPro" id="IPR013655">
    <property type="entry name" value="PAS_fold_3"/>
</dbReference>
<dbReference type="PANTHER" id="PTHR43711:SF1">
    <property type="entry name" value="HISTIDINE KINASE 1"/>
    <property type="match status" value="1"/>
</dbReference>
<dbReference type="InterPro" id="IPR036097">
    <property type="entry name" value="HisK_dim/P_sf"/>
</dbReference>
<dbReference type="SMART" id="SM00387">
    <property type="entry name" value="HATPase_c"/>
    <property type="match status" value="1"/>
</dbReference>
<keyword evidence="6" id="KW-0902">Two-component regulatory system</keyword>
<dbReference type="InterPro" id="IPR003661">
    <property type="entry name" value="HisK_dim/P_dom"/>
</dbReference>
<keyword evidence="12" id="KW-1185">Reference proteome</keyword>
<proteinExistence type="predicted"/>
<dbReference type="Pfam" id="PF08448">
    <property type="entry name" value="PAS_4"/>
    <property type="match status" value="1"/>
</dbReference>
<evidence type="ECO:0000256" key="2">
    <source>
        <dbReference type="ARBA" id="ARBA00012438"/>
    </source>
</evidence>
<comment type="catalytic activity">
    <reaction evidence="1">
        <text>ATP + protein L-histidine = ADP + protein N-phospho-L-histidine.</text>
        <dbReference type="EC" id="2.7.13.3"/>
    </reaction>
</comment>
<dbReference type="InterPro" id="IPR035965">
    <property type="entry name" value="PAS-like_dom_sf"/>
</dbReference>
<evidence type="ECO:0000259" key="10">
    <source>
        <dbReference type="PROSITE" id="PS50113"/>
    </source>
</evidence>
<dbReference type="Proteomes" id="UP000286402">
    <property type="component" value="Unassembled WGS sequence"/>
</dbReference>
<dbReference type="InterPro" id="IPR000014">
    <property type="entry name" value="PAS"/>
</dbReference>
<dbReference type="InterPro" id="IPR000700">
    <property type="entry name" value="PAS-assoc_C"/>
</dbReference>
<dbReference type="SUPFAM" id="SSF55874">
    <property type="entry name" value="ATPase domain of HSP90 chaperone/DNA topoisomerase II/histidine kinase"/>
    <property type="match status" value="1"/>
</dbReference>
<dbReference type="GO" id="GO:0000155">
    <property type="term" value="F:phosphorelay sensor kinase activity"/>
    <property type="evidence" value="ECO:0007669"/>
    <property type="project" value="InterPro"/>
</dbReference>
<dbReference type="InterPro" id="IPR050736">
    <property type="entry name" value="Sensor_HK_Regulatory"/>
</dbReference>
<dbReference type="PROSITE" id="PS50109">
    <property type="entry name" value="HIS_KIN"/>
    <property type="match status" value="1"/>
</dbReference>
<dbReference type="SMART" id="SM00091">
    <property type="entry name" value="PAS"/>
    <property type="match status" value="3"/>
</dbReference>
<dbReference type="EMBL" id="MCAQ01000012">
    <property type="protein sequence ID" value="RKF36891.1"/>
    <property type="molecule type" value="Genomic_DNA"/>
</dbReference>
<feature type="domain" description="PAC" evidence="10">
    <location>
        <begin position="385"/>
        <end position="438"/>
    </location>
</feature>
<organism evidence="11 12">
    <name type="scientific">Sphingobacterium siyangense</name>
    <dbReference type="NCBI Taxonomy" id="459529"/>
    <lineage>
        <taxon>Bacteria</taxon>
        <taxon>Pseudomonadati</taxon>
        <taxon>Bacteroidota</taxon>
        <taxon>Sphingobacteriia</taxon>
        <taxon>Sphingobacteriales</taxon>
        <taxon>Sphingobacteriaceae</taxon>
        <taxon>Sphingobacterium</taxon>
    </lineage>
</organism>
<dbReference type="SMART" id="SM00388">
    <property type="entry name" value="HisKA"/>
    <property type="match status" value="1"/>
</dbReference>
<dbReference type="Gene3D" id="1.10.287.130">
    <property type="match status" value="1"/>
</dbReference>
<evidence type="ECO:0000256" key="8">
    <source>
        <dbReference type="SAM" id="Coils"/>
    </source>
</evidence>
<evidence type="ECO:0000256" key="3">
    <source>
        <dbReference type="ARBA" id="ARBA00022553"/>
    </source>
</evidence>
<keyword evidence="4" id="KW-0808">Transferase</keyword>
<feature type="domain" description="Histidine kinase" evidence="9">
    <location>
        <begin position="442"/>
        <end position="658"/>
    </location>
</feature>
<evidence type="ECO:0000313" key="12">
    <source>
        <dbReference type="Proteomes" id="UP000286402"/>
    </source>
</evidence>
<evidence type="ECO:0000256" key="4">
    <source>
        <dbReference type="ARBA" id="ARBA00022679"/>
    </source>
</evidence>
<dbReference type="InterPro" id="IPR036890">
    <property type="entry name" value="HATPase_C_sf"/>
</dbReference>
<protein>
    <recommendedName>
        <fullName evidence="2">histidine kinase</fullName>
        <ecNumber evidence="2">2.7.13.3</ecNumber>
    </recommendedName>
</protein>
<dbReference type="AlphaFoldDB" id="A0A420FVD9"/>
<evidence type="ECO:0000256" key="6">
    <source>
        <dbReference type="ARBA" id="ARBA00023012"/>
    </source>
</evidence>
<dbReference type="PRINTS" id="PR00344">
    <property type="entry name" value="BCTRLSENSOR"/>
</dbReference>
<dbReference type="PANTHER" id="PTHR43711">
    <property type="entry name" value="TWO-COMPONENT HISTIDINE KINASE"/>
    <property type="match status" value="1"/>
</dbReference>
<feature type="coiled-coil region" evidence="8">
    <location>
        <begin position="133"/>
        <end position="178"/>
    </location>
</feature>
<dbReference type="Gene3D" id="3.30.565.10">
    <property type="entry name" value="Histidine kinase-like ATPase, C-terminal domain"/>
    <property type="match status" value="1"/>
</dbReference>
<evidence type="ECO:0000256" key="7">
    <source>
        <dbReference type="ARBA" id="ARBA00023136"/>
    </source>
</evidence>
<sequence length="658" mass="74190">MDIKKKFGSASFGEDLILQALSCSPEPTSIYTGTEMTIQFANEGMLSLWGKDASVIGKALISAIPELEDQPFLAILQEVWRTGKSYSVTEAPARLIKNGVPVTDYFDYEYRALLDENNKTWCILNTARNVTLRRQHQQQIREKEKKEQGLMEEMAATLEELTATNDELNSSLHLLAESREQVRTIIEQAPVGIAMLKGPELIIDIANPTILKIWGHRLADVQGRPHEIARPELQGQPVNQWLREAFEKGERKTNNELSILLRHNDGLREAIVNSIYQPIFSTDNKVTGILIILEDITDQVLERRKSEKDQHMLSMAIDAGELATFYYEPKNNLFSGNALLKSWFGLADKDQLDLSAAISSIVEEDRERVMAAITEALSEESDGNYFIEYRIAHAQSPNGRLVQARGKVFYDAKGKAVSLNGTLRDITEQKAEEQRKNDFISIVSHELKTPLTSINAYLQLMQRQAFLTANTSYQDITMKSLRQVRNMKNLINGFLNISRFDSGRMMIEREVFDLKELFAELEDEFKLRINSHQIVADLTQSLSIAADPNKISQVIQNLVENAAKYSPIGTQITFGYLPTANQEVEIFVSDEGMGIAEEDRDQIFERFYRAGKDKVGTISGFGIGLYLCREIVELHNGHITVESNSAGGTTFKVRLPAQ</sequence>
<accession>A0A420FVD9</accession>
<dbReference type="FunFam" id="1.10.287.130:FF:000001">
    <property type="entry name" value="Two-component sensor histidine kinase"/>
    <property type="match status" value="1"/>
</dbReference>
<evidence type="ECO:0000256" key="1">
    <source>
        <dbReference type="ARBA" id="ARBA00000085"/>
    </source>
</evidence>
<gene>
    <name evidence="11" type="ORF">BCY89_04270</name>
</gene>
<keyword evidence="8" id="KW-0175">Coiled coil</keyword>
<dbReference type="Gene3D" id="3.30.450.20">
    <property type="entry name" value="PAS domain"/>
    <property type="match status" value="3"/>
</dbReference>
<dbReference type="InterPro" id="IPR005467">
    <property type="entry name" value="His_kinase_dom"/>
</dbReference>